<dbReference type="Proteomes" id="UP000278222">
    <property type="component" value="Unassembled WGS sequence"/>
</dbReference>
<gene>
    <name evidence="2" type="ORF">EDC65_4377</name>
</gene>
<keyword evidence="3" id="KW-1185">Reference proteome</keyword>
<name>A0A3N1KZI0_9PROT</name>
<organism evidence="2 3">
    <name type="scientific">Stella humosa</name>
    <dbReference type="NCBI Taxonomy" id="94"/>
    <lineage>
        <taxon>Bacteria</taxon>
        <taxon>Pseudomonadati</taxon>
        <taxon>Pseudomonadota</taxon>
        <taxon>Alphaproteobacteria</taxon>
        <taxon>Rhodospirillales</taxon>
        <taxon>Stellaceae</taxon>
        <taxon>Stella</taxon>
    </lineage>
</organism>
<dbReference type="RefSeq" id="WP_245978472.1">
    <property type="nucleotide sequence ID" value="NZ_RJKX01000016.1"/>
</dbReference>
<dbReference type="AlphaFoldDB" id="A0A3N1KZI0"/>
<proteinExistence type="predicted"/>
<feature type="domain" description="DUF6969" evidence="1">
    <location>
        <begin position="23"/>
        <end position="222"/>
    </location>
</feature>
<protein>
    <recommendedName>
        <fullName evidence="1">DUF6969 domain-containing protein</fullName>
    </recommendedName>
</protein>
<evidence type="ECO:0000313" key="3">
    <source>
        <dbReference type="Proteomes" id="UP000278222"/>
    </source>
</evidence>
<dbReference type="Pfam" id="PF22308">
    <property type="entry name" value="DUF6969"/>
    <property type="match status" value="1"/>
</dbReference>
<dbReference type="EMBL" id="RJKX01000016">
    <property type="protein sequence ID" value="ROP83728.1"/>
    <property type="molecule type" value="Genomic_DNA"/>
</dbReference>
<dbReference type="InterPro" id="IPR054242">
    <property type="entry name" value="DUF6969"/>
</dbReference>
<reference evidence="2 3" key="1">
    <citation type="submission" date="2018-11" db="EMBL/GenBank/DDBJ databases">
        <title>Genomic Encyclopedia of Type Strains, Phase IV (KMG-IV): sequencing the most valuable type-strain genomes for metagenomic binning, comparative biology and taxonomic classification.</title>
        <authorList>
            <person name="Goeker M."/>
        </authorList>
    </citation>
    <scope>NUCLEOTIDE SEQUENCE [LARGE SCALE GENOMIC DNA]</scope>
    <source>
        <strain evidence="2 3">DSM 5900</strain>
    </source>
</reference>
<comment type="caution">
    <text evidence="2">The sequence shown here is derived from an EMBL/GenBank/DDBJ whole genome shotgun (WGS) entry which is preliminary data.</text>
</comment>
<accession>A0A3N1KZI0</accession>
<evidence type="ECO:0000313" key="2">
    <source>
        <dbReference type="EMBL" id="ROP83728.1"/>
    </source>
</evidence>
<sequence>MPPDAGTHRFQRLPLLERERLVAAAHEIEACRRVMARAGETMIARLTRSDATPACWQHYPDGGDVYDPVSHAQYYFHSHAEPGVDGEAGHFHTFLRPAGMPSGLVPERRAPGAHLAPCHLVAISVDRTGAPLRLFTTNRWVTEEAWYPSAAVEAMLDSFAVDRPDPSWAVNRWLTALFRLYRDEMQLLLRARDEALRRWQAAHPDGDALEDRGLEVASTMRIDLDARLVEVARTTAG</sequence>
<evidence type="ECO:0000259" key="1">
    <source>
        <dbReference type="Pfam" id="PF22308"/>
    </source>
</evidence>